<dbReference type="FunFam" id="3.10.100.10:FF:000015">
    <property type="entry name" value="C-type lectin Cal"/>
    <property type="match status" value="1"/>
</dbReference>
<keyword evidence="7" id="KW-1015">Disulfide bond</keyword>
<dbReference type="InterPro" id="IPR050111">
    <property type="entry name" value="C-type_lectin/snaclec_domain"/>
</dbReference>
<dbReference type="OrthoDB" id="418245at2759"/>
<dbReference type="PANTHER" id="PTHR22803">
    <property type="entry name" value="MANNOSE, PHOSPHOLIPASE, LECTIN RECEPTOR RELATED"/>
    <property type="match status" value="1"/>
</dbReference>
<feature type="domain" description="C-type lectin" evidence="9">
    <location>
        <begin position="34"/>
        <end position="154"/>
    </location>
</feature>
<dbReference type="Gene3D" id="3.10.100.10">
    <property type="entry name" value="Mannose-Binding Protein A, subunit A"/>
    <property type="match status" value="1"/>
</dbReference>
<feature type="chain" id="PRO_5001945413" evidence="8">
    <location>
        <begin position="24"/>
        <end position="163"/>
    </location>
</feature>
<organism evidence="10">
    <name type="scientific">Pantherophis guttatus</name>
    <name type="common">Corn snake</name>
    <name type="synonym">Elaphe guttata</name>
    <dbReference type="NCBI Taxonomy" id="94885"/>
    <lineage>
        <taxon>Eukaryota</taxon>
        <taxon>Metazoa</taxon>
        <taxon>Chordata</taxon>
        <taxon>Craniata</taxon>
        <taxon>Vertebrata</taxon>
        <taxon>Euteleostomi</taxon>
        <taxon>Lepidosauria</taxon>
        <taxon>Squamata</taxon>
        <taxon>Bifurcata</taxon>
        <taxon>Unidentata</taxon>
        <taxon>Episquamata</taxon>
        <taxon>Toxicofera</taxon>
        <taxon>Serpentes</taxon>
        <taxon>Colubroidea</taxon>
        <taxon>Colubridae</taxon>
        <taxon>Colubrinae</taxon>
        <taxon>Pantherophis</taxon>
    </lineage>
</organism>
<dbReference type="SUPFAM" id="SSF56436">
    <property type="entry name" value="C-type lectin-like"/>
    <property type="match status" value="1"/>
</dbReference>
<dbReference type="InterPro" id="IPR016186">
    <property type="entry name" value="C-type_lectin-like/link_sf"/>
</dbReference>
<evidence type="ECO:0000256" key="4">
    <source>
        <dbReference type="ARBA" id="ARBA00022723"/>
    </source>
</evidence>
<reference evidence="10" key="1">
    <citation type="journal article" date="2014" name="Toxicon">
        <title>Testing the Toxicofera: comparative transcriptomics casts doubt on the single, early evolution of the reptile venom system.</title>
        <authorList>
            <person name="Hargreaves A.D."/>
            <person name="Swain M.T."/>
            <person name="Logan D.W."/>
            <person name="Mulley J.F."/>
        </authorList>
    </citation>
    <scope>NUCLEOTIDE SEQUENCE</scope>
    <source>
        <tissue evidence="10">Salivary gland</tissue>
    </source>
</reference>
<dbReference type="Pfam" id="PF00059">
    <property type="entry name" value="Lectin_C"/>
    <property type="match status" value="1"/>
</dbReference>
<keyword evidence="8" id="KW-0732">Signal</keyword>
<comment type="subcellular location">
    <subcellularLocation>
        <location evidence="1">Secreted</location>
    </subcellularLocation>
</comment>
<dbReference type="PRINTS" id="PR01504">
    <property type="entry name" value="PNCREATITSAP"/>
</dbReference>
<dbReference type="SMART" id="SM00034">
    <property type="entry name" value="CLECT"/>
    <property type="match status" value="1"/>
</dbReference>
<evidence type="ECO:0000256" key="8">
    <source>
        <dbReference type="SAM" id="SignalP"/>
    </source>
</evidence>
<evidence type="ECO:0000256" key="5">
    <source>
        <dbReference type="ARBA" id="ARBA00022734"/>
    </source>
</evidence>
<dbReference type="GO" id="GO:0030246">
    <property type="term" value="F:carbohydrate binding"/>
    <property type="evidence" value="ECO:0007669"/>
    <property type="project" value="UniProtKB-KW"/>
</dbReference>
<protein>
    <submittedName>
        <fullName evidence="10">C-type lectin</fullName>
    </submittedName>
</protein>
<dbReference type="InterPro" id="IPR016187">
    <property type="entry name" value="CTDL_fold"/>
</dbReference>
<evidence type="ECO:0000256" key="7">
    <source>
        <dbReference type="ARBA" id="ARBA00023157"/>
    </source>
</evidence>
<keyword evidence="6" id="KW-0106">Calcium</keyword>
<proteinExistence type="evidence at transcript level"/>
<dbReference type="PROSITE" id="PS50041">
    <property type="entry name" value="C_TYPE_LECTIN_2"/>
    <property type="match status" value="1"/>
</dbReference>
<evidence type="ECO:0000256" key="6">
    <source>
        <dbReference type="ARBA" id="ARBA00022837"/>
    </source>
</evidence>
<keyword evidence="5 10" id="KW-0430">Lectin</keyword>
<dbReference type="AlphaFoldDB" id="A0A098LWY1"/>
<sequence>MGRFIFVTLSLLVVAFSLNGTGADHPCPLDWFSFEHFCYKLIKQWKTWADAETFCVQQQNGSHLASIQSWAESAYVANVVSTNVRLTSVWIGLSDPEKKGTWEWSDGSKLGYTSWARREPNDLDDKYCVELSRRSRYLGWKVVDCESKRFFICKLQPKSEGGT</sequence>
<dbReference type="InterPro" id="IPR001304">
    <property type="entry name" value="C-type_lectin-like"/>
</dbReference>
<dbReference type="EMBL" id="GBIB01000049">
    <property type="protein sequence ID" value="JAC95003.1"/>
    <property type="molecule type" value="mRNA"/>
</dbReference>
<accession>A0A098LWY1</accession>
<evidence type="ECO:0000259" key="9">
    <source>
        <dbReference type="PROSITE" id="PS50041"/>
    </source>
</evidence>
<evidence type="ECO:0000313" key="10">
    <source>
        <dbReference type="EMBL" id="JAC95003.1"/>
    </source>
</evidence>
<comment type="similarity">
    <text evidence="2">Belongs to the true venom lectin family.</text>
</comment>
<keyword evidence="4" id="KW-0479">Metal-binding</keyword>
<evidence type="ECO:0000256" key="3">
    <source>
        <dbReference type="ARBA" id="ARBA00022525"/>
    </source>
</evidence>
<name>A0A098LWY1_PANGU</name>
<dbReference type="GO" id="GO:0046872">
    <property type="term" value="F:metal ion binding"/>
    <property type="evidence" value="ECO:0007669"/>
    <property type="project" value="UniProtKB-KW"/>
</dbReference>
<keyword evidence="3" id="KW-0964">Secreted</keyword>
<evidence type="ECO:0000256" key="2">
    <source>
        <dbReference type="ARBA" id="ARBA00006250"/>
    </source>
</evidence>
<evidence type="ECO:0000256" key="1">
    <source>
        <dbReference type="ARBA" id="ARBA00004613"/>
    </source>
</evidence>
<dbReference type="GO" id="GO:0005576">
    <property type="term" value="C:extracellular region"/>
    <property type="evidence" value="ECO:0007669"/>
    <property type="project" value="UniProtKB-SubCell"/>
</dbReference>
<feature type="signal peptide" evidence="8">
    <location>
        <begin position="1"/>
        <end position="23"/>
    </location>
</feature>